<feature type="domain" description="Translation elongation factor EFTs/EF1B dimerisation" evidence="9">
    <location>
        <begin position="73"/>
        <end position="287"/>
    </location>
</feature>
<dbReference type="GO" id="GO:0003746">
    <property type="term" value="F:translation elongation factor activity"/>
    <property type="evidence" value="ECO:0007669"/>
    <property type="project" value="UniProtKB-KW"/>
</dbReference>
<keyword evidence="4 6" id="KW-0648">Protein biosynthesis</keyword>
<dbReference type="EMBL" id="JAKNHQ010000004">
    <property type="protein sequence ID" value="MCG4610225.1"/>
    <property type="molecule type" value="Genomic_DNA"/>
</dbReference>
<dbReference type="InterPro" id="IPR036402">
    <property type="entry name" value="EF-Ts_dimer_sf"/>
</dbReference>
<evidence type="ECO:0000256" key="7">
    <source>
        <dbReference type="RuleBase" id="RU000642"/>
    </source>
</evidence>
<dbReference type="PANTHER" id="PTHR11741">
    <property type="entry name" value="ELONGATION FACTOR TS"/>
    <property type="match status" value="1"/>
</dbReference>
<dbReference type="SUPFAM" id="SSF54713">
    <property type="entry name" value="Elongation factor Ts (EF-Ts), dimerisation domain"/>
    <property type="match status" value="2"/>
</dbReference>
<sequence>MAAFTAKDVAALREKTGCGMMDCKKALTEANGDMDAAIDFLREKGLAAATKKAGRIAAEGVAFACTNEAKNVGVAIEVNAETDFVAKNADFQNFVKTCADTVISENPADVEALLACKAAGTDMTVDALLKEKILTIGENIKIRRFQRYEGTVVSYIHGGGRIGVLVKFETSPEVAAKEGFEEYAKNIAMQVAAINPSYLDEASVPADVVEHEKKILTEQVIESGKPANIAEKIVVGRLGKFFKEVCLVDQAYVKDGDLSVQQYTANTAKELGGDIKIVAFVRFEKGEGLEKREDNFADEVANMIK</sequence>
<dbReference type="NCBIfam" id="TIGR00116">
    <property type="entry name" value="tsf"/>
    <property type="match status" value="1"/>
</dbReference>
<name>A0ABS9MHD6_9FIRM</name>
<evidence type="ECO:0000256" key="4">
    <source>
        <dbReference type="ARBA" id="ARBA00022917"/>
    </source>
</evidence>
<evidence type="ECO:0000256" key="1">
    <source>
        <dbReference type="ARBA" id="ARBA00005532"/>
    </source>
</evidence>
<dbReference type="Gene3D" id="1.10.286.20">
    <property type="match status" value="1"/>
</dbReference>
<comment type="subcellular location">
    <subcellularLocation>
        <location evidence="6 8">Cytoplasm</location>
    </subcellularLocation>
</comment>
<dbReference type="Pfam" id="PF00889">
    <property type="entry name" value="EF_TS"/>
    <property type="match status" value="1"/>
</dbReference>
<keyword evidence="3 6" id="KW-0251">Elongation factor</keyword>
<accession>A0ABS9MHD6</accession>
<dbReference type="Gene3D" id="3.30.479.20">
    <property type="entry name" value="Elongation factor Ts, dimerisation domain"/>
    <property type="match status" value="2"/>
</dbReference>
<evidence type="ECO:0000256" key="3">
    <source>
        <dbReference type="ARBA" id="ARBA00022768"/>
    </source>
</evidence>
<dbReference type="Gene3D" id="1.10.8.10">
    <property type="entry name" value="DNA helicase RuvA subunit, C-terminal domain"/>
    <property type="match status" value="1"/>
</dbReference>
<gene>
    <name evidence="6 10" type="primary">tsf</name>
    <name evidence="10" type="ORF">L0P57_04655</name>
</gene>
<evidence type="ECO:0000256" key="8">
    <source>
        <dbReference type="RuleBase" id="RU000643"/>
    </source>
</evidence>
<keyword evidence="11" id="KW-1185">Reference proteome</keyword>
<comment type="similarity">
    <text evidence="1 6 7">Belongs to the EF-Ts family.</text>
</comment>
<feature type="region of interest" description="Involved in Mg(2+) ion dislocation from EF-Tu" evidence="6">
    <location>
        <begin position="82"/>
        <end position="85"/>
    </location>
</feature>
<dbReference type="PROSITE" id="PS01127">
    <property type="entry name" value="EF_TS_2"/>
    <property type="match status" value="1"/>
</dbReference>
<evidence type="ECO:0000313" key="10">
    <source>
        <dbReference type="EMBL" id="MCG4610225.1"/>
    </source>
</evidence>
<organism evidence="10 11">
    <name type="scientific">Anaeromassilibacillus senegalensis</name>
    <dbReference type="NCBI Taxonomy" id="1673717"/>
    <lineage>
        <taxon>Bacteria</taxon>
        <taxon>Bacillati</taxon>
        <taxon>Bacillota</taxon>
        <taxon>Clostridia</taxon>
        <taxon>Eubacteriales</taxon>
        <taxon>Acutalibacteraceae</taxon>
        <taxon>Anaeromassilibacillus</taxon>
    </lineage>
</organism>
<keyword evidence="6" id="KW-0963">Cytoplasm</keyword>
<evidence type="ECO:0000259" key="9">
    <source>
        <dbReference type="Pfam" id="PF00889"/>
    </source>
</evidence>
<reference evidence="10 11" key="1">
    <citation type="submission" date="2022-01" db="EMBL/GenBank/DDBJ databases">
        <title>Collection of gut derived symbiotic bacterial strains cultured from healthy donors.</title>
        <authorList>
            <person name="Lin H."/>
            <person name="Kohout C."/>
            <person name="Waligurski E."/>
            <person name="Pamer E.G."/>
        </authorList>
    </citation>
    <scope>NUCLEOTIDE SEQUENCE [LARGE SCALE GENOMIC DNA]</scope>
    <source>
        <strain evidence="10 11">DFI.7.58</strain>
    </source>
</reference>
<comment type="function">
    <text evidence="5 6 7">Associates with the EF-Tu.GDP complex and induces the exchange of GDP to GTP. It remains bound to the aminoacyl-tRNA.EF-Tu.GTP complex up to the GTP hydrolysis stage on the ribosome.</text>
</comment>
<evidence type="ECO:0000256" key="6">
    <source>
        <dbReference type="HAMAP-Rule" id="MF_00050"/>
    </source>
</evidence>
<dbReference type="PROSITE" id="PS01126">
    <property type="entry name" value="EF_TS_1"/>
    <property type="match status" value="1"/>
</dbReference>
<dbReference type="InterPro" id="IPR001816">
    <property type="entry name" value="Transl_elong_EFTs/EF1B"/>
</dbReference>
<dbReference type="SUPFAM" id="SSF46934">
    <property type="entry name" value="UBA-like"/>
    <property type="match status" value="1"/>
</dbReference>
<dbReference type="InterPro" id="IPR018101">
    <property type="entry name" value="Transl_elong_Ts_CS"/>
</dbReference>
<dbReference type="CDD" id="cd14275">
    <property type="entry name" value="UBA_EF-Ts"/>
    <property type="match status" value="1"/>
</dbReference>
<evidence type="ECO:0000256" key="5">
    <source>
        <dbReference type="ARBA" id="ARBA00025453"/>
    </source>
</evidence>
<dbReference type="InterPro" id="IPR014039">
    <property type="entry name" value="Transl_elong_EFTs/EF1B_dimer"/>
</dbReference>
<dbReference type="RefSeq" id="WP_087233343.1">
    <property type="nucleotide sequence ID" value="NZ_JAKNHQ010000004.1"/>
</dbReference>
<protein>
    <recommendedName>
        <fullName evidence="2 6">Elongation factor Ts</fullName>
        <shortName evidence="6">EF-Ts</shortName>
    </recommendedName>
</protein>
<dbReference type="HAMAP" id="MF_00050">
    <property type="entry name" value="EF_Ts"/>
    <property type="match status" value="1"/>
</dbReference>
<proteinExistence type="inferred from homology"/>
<dbReference type="InterPro" id="IPR009060">
    <property type="entry name" value="UBA-like_sf"/>
</dbReference>
<evidence type="ECO:0000256" key="2">
    <source>
        <dbReference type="ARBA" id="ARBA00016956"/>
    </source>
</evidence>
<dbReference type="PANTHER" id="PTHR11741:SF0">
    <property type="entry name" value="ELONGATION FACTOR TS, MITOCHONDRIAL"/>
    <property type="match status" value="1"/>
</dbReference>
<comment type="caution">
    <text evidence="10">The sequence shown here is derived from an EMBL/GenBank/DDBJ whole genome shotgun (WGS) entry which is preliminary data.</text>
</comment>
<dbReference type="Proteomes" id="UP001298681">
    <property type="component" value="Unassembled WGS sequence"/>
</dbReference>
<evidence type="ECO:0000313" key="11">
    <source>
        <dbReference type="Proteomes" id="UP001298681"/>
    </source>
</evidence>